<dbReference type="PANTHER" id="PTHR42693:SF33">
    <property type="entry name" value="ARYLSULFATASE"/>
    <property type="match status" value="1"/>
</dbReference>
<feature type="domain" description="Sulfatase N-terminal" evidence="2">
    <location>
        <begin position="3"/>
        <end position="345"/>
    </location>
</feature>
<dbReference type="Gene3D" id="3.40.720.10">
    <property type="entry name" value="Alkaline Phosphatase, subunit A"/>
    <property type="match status" value="1"/>
</dbReference>
<protein>
    <submittedName>
        <fullName evidence="3">Sulfatase-like hydrolase/transferase</fullName>
    </submittedName>
</protein>
<dbReference type="EMBL" id="JABUQZ010000001">
    <property type="protein sequence ID" value="NUC70870.1"/>
    <property type="molecule type" value="Genomic_DNA"/>
</dbReference>
<keyword evidence="4" id="KW-1185">Reference proteome</keyword>
<evidence type="ECO:0000259" key="2">
    <source>
        <dbReference type="Pfam" id="PF00884"/>
    </source>
</evidence>
<comment type="similarity">
    <text evidence="1">Belongs to the sulfatase family.</text>
</comment>
<dbReference type="Pfam" id="PF00884">
    <property type="entry name" value="Sulfatase"/>
    <property type="match status" value="1"/>
</dbReference>
<sequence length="473" mass="52682">MTRNIVLICLDSVRKDYFDSLADRLRSKASSSFENARAASTCSAPSHASMMTGELPEVHRVYSHNPWFDVDRNNTFLGILRDHRAIGVSSNTFAGSPFKFDSLFDDFVDVSPERRFAKGIDVEEYMNQTEASGMSQYLGYLKTALKSDHPIPSLANGAYLFLDRKLLHEAPIPRLFDDGTNAVLKAAENRFVDKESPFVGFLNLMEAHAPMAHSRVYDGKLHDAPDSWSSQQTLPYDELNVHGGFEQYEVELENYRGLYGATVEYLDRKVAAFIDTVQNQTERETTFIVTADHGEMLVERDSDPLFGHNVPRVSEELLHVPLEVINPPEGTPDCVEKPVSHLHLPSLLKGFAEGEYVAPGTDVVVAERLTSVLPGKFGLSGADAERWWQTRRCAYVDGRKITWTSEGDCWESSIDGSSTESLVQELDSPPSEVTVQFENEIETLRSELGIGSGLDTSTVGARVEGRLEDLGYL</sequence>
<gene>
    <name evidence="3" type="ORF">HTZ84_00850</name>
</gene>
<dbReference type="PANTHER" id="PTHR42693">
    <property type="entry name" value="ARYLSULFATASE FAMILY MEMBER"/>
    <property type="match status" value="1"/>
</dbReference>
<organism evidence="3 4">
    <name type="scientific">Haloterrigena gelatinilytica</name>
    <dbReference type="NCBI Taxonomy" id="2741724"/>
    <lineage>
        <taxon>Archaea</taxon>
        <taxon>Methanobacteriati</taxon>
        <taxon>Methanobacteriota</taxon>
        <taxon>Stenosarchaea group</taxon>
        <taxon>Halobacteria</taxon>
        <taxon>Halobacteriales</taxon>
        <taxon>Natrialbaceae</taxon>
        <taxon>Haloterrigena</taxon>
    </lineage>
</organism>
<dbReference type="Proteomes" id="UP001016761">
    <property type="component" value="Unassembled WGS sequence"/>
</dbReference>
<dbReference type="SUPFAM" id="SSF53649">
    <property type="entry name" value="Alkaline phosphatase-like"/>
    <property type="match status" value="1"/>
</dbReference>
<evidence type="ECO:0000313" key="4">
    <source>
        <dbReference type="Proteomes" id="UP001016761"/>
    </source>
</evidence>
<dbReference type="InterPro" id="IPR050738">
    <property type="entry name" value="Sulfatase"/>
</dbReference>
<evidence type="ECO:0000313" key="3">
    <source>
        <dbReference type="EMBL" id="NUC70870.1"/>
    </source>
</evidence>
<evidence type="ECO:0000256" key="1">
    <source>
        <dbReference type="ARBA" id="ARBA00008779"/>
    </source>
</evidence>
<dbReference type="InterPro" id="IPR000917">
    <property type="entry name" value="Sulfatase_N"/>
</dbReference>
<accession>A0ABX2L3J7</accession>
<dbReference type="InterPro" id="IPR017850">
    <property type="entry name" value="Alkaline_phosphatase_core_sf"/>
</dbReference>
<dbReference type="RefSeq" id="WP_174678945.1">
    <property type="nucleotide sequence ID" value="NZ_JABUQZ010000001.1"/>
</dbReference>
<comment type="caution">
    <text evidence="3">The sequence shown here is derived from an EMBL/GenBank/DDBJ whole genome shotgun (WGS) entry which is preliminary data.</text>
</comment>
<reference evidence="3 4" key="1">
    <citation type="submission" date="2020-06" db="EMBL/GenBank/DDBJ databases">
        <title>Haloterrigena sp. nov., an extremely halophilic archaeon isolated from a saline sediment.</title>
        <authorList>
            <person name="Liu B.-B."/>
        </authorList>
    </citation>
    <scope>NUCLEOTIDE SEQUENCE [LARGE SCALE GENOMIC DNA]</scope>
    <source>
        <strain evidence="3 4">SYSU A558-1</strain>
    </source>
</reference>
<proteinExistence type="inferred from homology"/>
<name>A0ABX2L3J7_9EURY</name>